<protein>
    <recommendedName>
        <fullName evidence="5">TonB-dependent receptor SusC</fullName>
    </recommendedName>
</protein>
<accession>A0A645FEU7</accession>
<keyword evidence="2" id="KW-0472">Membrane</keyword>
<evidence type="ECO:0000256" key="3">
    <source>
        <dbReference type="ARBA" id="ARBA00023237"/>
    </source>
</evidence>
<dbReference type="AlphaFoldDB" id="A0A645FEU7"/>
<dbReference type="SUPFAM" id="SSF56935">
    <property type="entry name" value="Porins"/>
    <property type="match status" value="1"/>
</dbReference>
<dbReference type="InterPro" id="IPR036942">
    <property type="entry name" value="Beta-barrel_TonB_sf"/>
</dbReference>
<evidence type="ECO:0000256" key="2">
    <source>
        <dbReference type="ARBA" id="ARBA00023136"/>
    </source>
</evidence>
<comment type="subcellular location">
    <subcellularLocation>
        <location evidence="1">Cell outer membrane</location>
    </subcellularLocation>
</comment>
<comment type="caution">
    <text evidence="4">The sequence shown here is derived from an EMBL/GenBank/DDBJ whole genome shotgun (WGS) entry which is preliminary data.</text>
</comment>
<sequence length="300" mass="34180">MFNRADLEIEAYNKRTVNLLSNLDVSRTTGDTRSYRNSGEIINRGIEATLNVELVKSKDTDWWVELNAAHNRNKLVELYNGLEKVMGNYIWREGHDLNTFYIIRWAGVDPRDGAPLWYDSEGNLTRTYNDRNKVPWKSSSPILTGGLTSKFTYKELSVRALFSYIMGGYGFSTFGRNVMSDGLNIMSENQSVNQLDRWQKPGDVALSPKPIWGTSTKSVMSSTRHVYKTTNVKLKNIVLSYSLPGRFLKPAGVESCRINLIGDNLFIWTPYDKKDRNSYKQSMNGYPVETSFSLGVDLSF</sequence>
<proteinExistence type="predicted"/>
<gene>
    <name evidence="4" type="ORF">SDC9_158200</name>
</gene>
<evidence type="ECO:0008006" key="5">
    <source>
        <dbReference type="Google" id="ProtNLM"/>
    </source>
</evidence>
<evidence type="ECO:0000313" key="4">
    <source>
        <dbReference type="EMBL" id="MPN10903.1"/>
    </source>
</evidence>
<keyword evidence="3" id="KW-0998">Cell outer membrane</keyword>
<dbReference type="GO" id="GO:0009279">
    <property type="term" value="C:cell outer membrane"/>
    <property type="evidence" value="ECO:0007669"/>
    <property type="project" value="UniProtKB-SubCell"/>
</dbReference>
<dbReference type="Gene3D" id="2.40.170.20">
    <property type="entry name" value="TonB-dependent receptor, beta-barrel domain"/>
    <property type="match status" value="1"/>
</dbReference>
<name>A0A645FEU7_9ZZZZ</name>
<organism evidence="4">
    <name type="scientific">bioreactor metagenome</name>
    <dbReference type="NCBI Taxonomy" id="1076179"/>
    <lineage>
        <taxon>unclassified sequences</taxon>
        <taxon>metagenomes</taxon>
        <taxon>ecological metagenomes</taxon>
    </lineage>
</organism>
<evidence type="ECO:0000256" key="1">
    <source>
        <dbReference type="ARBA" id="ARBA00004442"/>
    </source>
</evidence>
<reference evidence="4" key="1">
    <citation type="submission" date="2019-08" db="EMBL/GenBank/DDBJ databases">
        <authorList>
            <person name="Kucharzyk K."/>
            <person name="Murdoch R.W."/>
            <person name="Higgins S."/>
            <person name="Loffler F."/>
        </authorList>
    </citation>
    <scope>NUCLEOTIDE SEQUENCE</scope>
</reference>
<dbReference type="EMBL" id="VSSQ01057093">
    <property type="protein sequence ID" value="MPN10903.1"/>
    <property type="molecule type" value="Genomic_DNA"/>
</dbReference>